<evidence type="ECO:0000256" key="3">
    <source>
        <dbReference type="ARBA" id="ARBA00022692"/>
    </source>
</evidence>
<dbReference type="InterPro" id="IPR018392">
    <property type="entry name" value="LysM"/>
</dbReference>
<dbReference type="GO" id="GO:0004672">
    <property type="term" value="F:protein kinase activity"/>
    <property type="evidence" value="ECO:0007669"/>
    <property type="project" value="InterPro"/>
</dbReference>
<feature type="region of interest" description="Disordered" evidence="10">
    <location>
        <begin position="239"/>
        <end position="266"/>
    </location>
</feature>
<feature type="signal peptide" evidence="12">
    <location>
        <begin position="1"/>
        <end position="24"/>
    </location>
</feature>
<dbReference type="InterPro" id="IPR056561">
    <property type="entry name" value="NFP_LYK_LysM1"/>
</dbReference>
<evidence type="ECO:0000256" key="4">
    <source>
        <dbReference type="ARBA" id="ARBA00022729"/>
    </source>
</evidence>
<dbReference type="AlphaFoldDB" id="A0A5K1CIB2"/>
<dbReference type="GO" id="GO:0005524">
    <property type="term" value="F:ATP binding"/>
    <property type="evidence" value="ECO:0007669"/>
    <property type="project" value="UniProtKB-KW"/>
</dbReference>
<dbReference type="InterPro" id="IPR000719">
    <property type="entry name" value="Prot_kinase_dom"/>
</dbReference>
<dbReference type="Pfam" id="PF23446">
    <property type="entry name" value="LysM1_NFP_LYK"/>
    <property type="match status" value="1"/>
</dbReference>
<protein>
    <recommendedName>
        <fullName evidence="16">Protein kinase domain-containing protein</fullName>
    </recommendedName>
</protein>
<name>A0A5K1CIB2_9MAGN</name>
<dbReference type="Gene3D" id="3.10.350.10">
    <property type="entry name" value="LysM domain"/>
    <property type="match status" value="1"/>
</dbReference>
<feature type="compositionally biased region" description="Pro residues" evidence="10">
    <location>
        <begin position="244"/>
        <end position="257"/>
    </location>
</feature>
<evidence type="ECO:0000256" key="12">
    <source>
        <dbReference type="SAM" id="SignalP"/>
    </source>
</evidence>
<evidence type="ECO:0000256" key="11">
    <source>
        <dbReference type="SAM" id="Phobius"/>
    </source>
</evidence>
<feature type="transmembrane region" description="Helical" evidence="11">
    <location>
        <begin position="267"/>
        <end position="288"/>
    </location>
</feature>
<dbReference type="InterPro" id="IPR056563">
    <property type="entry name" value="LysM3_LYK4_5"/>
</dbReference>
<dbReference type="InterPro" id="IPR056562">
    <property type="entry name" value="LysM2_CERK1_LYK3_4_5"/>
</dbReference>
<dbReference type="InterPro" id="IPR052611">
    <property type="entry name" value="Plant_RLK_LysM"/>
</dbReference>
<dbReference type="SMART" id="SM00257">
    <property type="entry name" value="LysM"/>
    <property type="match status" value="2"/>
</dbReference>
<dbReference type="Pfam" id="PF00069">
    <property type="entry name" value="Pkinase"/>
    <property type="match status" value="1"/>
</dbReference>
<organism evidence="15">
    <name type="scientific">Nymphaea colorata</name>
    <name type="common">pocket water lily</name>
    <dbReference type="NCBI Taxonomy" id="210225"/>
    <lineage>
        <taxon>Eukaryota</taxon>
        <taxon>Viridiplantae</taxon>
        <taxon>Streptophyta</taxon>
        <taxon>Embryophyta</taxon>
        <taxon>Tracheophyta</taxon>
        <taxon>Spermatophyta</taxon>
        <taxon>Magnoliopsida</taxon>
        <taxon>Nymphaeales</taxon>
        <taxon>Nymphaeaceae</taxon>
        <taxon>Nymphaea</taxon>
    </lineage>
</organism>
<dbReference type="Pfam" id="PF23472">
    <property type="entry name" value="LysM2_CERK1_LYK3_4_5"/>
    <property type="match status" value="1"/>
</dbReference>
<comment type="subcellular location">
    <subcellularLocation>
        <location evidence="1">Cell membrane</location>
        <topology evidence="1">Single-pass membrane protein</topology>
    </subcellularLocation>
</comment>
<evidence type="ECO:0000256" key="5">
    <source>
        <dbReference type="ARBA" id="ARBA00022741"/>
    </source>
</evidence>
<dbReference type="PANTHER" id="PTHR45927:SF11">
    <property type="entry name" value="LYSM DOMAIN RECEPTOR-LIKE KINASE 4"/>
    <property type="match status" value="1"/>
</dbReference>
<evidence type="ECO:0000256" key="1">
    <source>
        <dbReference type="ARBA" id="ARBA00004162"/>
    </source>
</evidence>
<evidence type="ECO:0000256" key="2">
    <source>
        <dbReference type="ARBA" id="ARBA00022475"/>
    </source>
</evidence>
<keyword evidence="2" id="KW-1003">Cell membrane</keyword>
<evidence type="ECO:0000259" key="14">
    <source>
        <dbReference type="PROSITE" id="PS51782"/>
    </source>
</evidence>
<keyword evidence="4 12" id="KW-0732">Signal</keyword>
<dbReference type="InterPro" id="IPR008271">
    <property type="entry name" value="Ser/Thr_kinase_AS"/>
</dbReference>
<dbReference type="FunFam" id="1.10.510.10:FF:000468">
    <property type="entry name" value="PTI1-like tyrosine-protein kinase 3"/>
    <property type="match status" value="1"/>
</dbReference>
<feature type="domain" description="Protein kinase" evidence="13">
    <location>
        <begin position="338"/>
        <end position="607"/>
    </location>
</feature>
<evidence type="ECO:0000313" key="15">
    <source>
        <dbReference type="EMBL" id="VVW26047.1"/>
    </source>
</evidence>
<dbReference type="PROSITE" id="PS00108">
    <property type="entry name" value="PROTEIN_KINASE_ST"/>
    <property type="match status" value="1"/>
</dbReference>
<keyword evidence="9" id="KW-1015">Disulfide bond</keyword>
<evidence type="ECO:0000256" key="6">
    <source>
        <dbReference type="ARBA" id="ARBA00022840"/>
    </source>
</evidence>
<evidence type="ECO:0000256" key="10">
    <source>
        <dbReference type="SAM" id="MobiDB-lite"/>
    </source>
</evidence>
<dbReference type="SUPFAM" id="SSF56112">
    <property type="entry name" value="Protein kinase-like (PK-like)"/>
    <property type="match status" value="1"/>
</dbReference>
<gene>
    <name evidence="15" type="ORF">NYM_LOCUS16678</name>
</gene>
<keyword evidence="7 11" id="KW-1133">Transmembrane helix</keyword>
<dbReference type="SMART" id="SM00220">
    <property type="entry name" value="S_TKc"/>
    <property type="match status" value="1"/>
</dbReference>
<dbReference type="Gene3D" id="3.30.200.20">
    <property type="entry name" value="Phosphorylase Kinase, domain 1"/>
    <property type="match status" value="1"/>
</dbReference>
<accession>A0A5K1CIB2</accession>
<evidence type="ECO:0000259" key="13">
    <source>
        <dbReference type="PROSITE" id="PS50011"/>
    </source>
</evidence>
<evidence type="ECO:0000256" key="8">
    <source>
        <dbReference type="ARBA" id="ARBA00023136"/>
    </source>
</evidence>
<evidence type="ECO:0000256" key="7">
    <source>
        <dbReference type="ARBA" id="ARBA00022989"/>
    </source>
</evidence>
<dbReference type="PANTHER" id="PTHR45927">
    <property type="entry name" value="LYSM-DOMAIN RECEPTOR-LIKE KINASE-RELATED"/>
    <property type="match status" value="1"/>
</dbReference>
<keyword evidence="6" id="KW-0067">ATP-binding</keyword>
<dbReference type="Pfam" id="PF23473">
    <property type="entry name" value="LysM3_LYK4_5"/>
    <property type="match status" value="1"/>
</dbReference>
<dbReference type="Gramene" id="NC4G0011610.1">
    <property type="protein sequence ID" value="NC4G0011610.1:cds"/>
    <property type="gene ID" value="NC4G0011610"/>
</dbReference>
<feature type="domain" description="LysM" evidence="14">
    <location>
        <begin position="187"/>
        <end position="231"/>
    </location>
</feature>
<dbReference type="Gene3D" id="1.10.510.10">
    <property type="entry name" value="Transferase(Phosphotransferase) domain 1"/>
    <property type="match status" value="1"/>
</dbReference>
<dbReference type="PROSITE" id="PS51782">
    <property type="entry name" value="LYSM"/>
    <property type="match status" value="2"/>
</dbReference>
<dbReference type="CDD" id="cd00118">
    <property type="entry name" value="LysM"/>
    <property type="match status" value="1"/>
</dbReference>
<keyword evidence="5" id="KW-0547">Nucleotide-binding</keyword>
<dbReference type="GO" id="GO:0005886">
    <property type="term" value="C:plasma membrane"/>
    <property type="evidence" value="ECO:0007669"/>
    <property type="project" value="UniProtKB-SubCell"/>
</dbReference>
<feature type="domain" description="LysM" evidence="14">
    <location>
        <begin position="121"/>
        <end position="167"/>
    </location>
</feature>
<dbReference type="InterPro" id="IPR011009">
    <property type="entry name" value="Kinase-like_dom_sf"/>
</dbReference>
<evidence type="ECO:0008006" key="16">
    <source>
        <dbReference type="Google" id="ProtNLM"/>
    </source>
</evidence>
<keyword evidence="3 11" id="KW-0812">Transmembrane</keyword>
<reference evidence="15" key="1">
    <citation type="submission" date="2019-09" db="EMBL/GenBank/DDBJ databases">
        <authorList>
            <person name="Zhang L."/>
        </authorList>
    </citation>
    <scope>NUCLEOTIDE SEQUENCE</scope>
</reference>
<evidence type="ECO:0000256" key="9">
    <source>
        <dbReference type="ARBA" id="ARBA00023157"/>
    </source>
</evidence>
<sequence length="620" mass="68366">MGTSFAPLILLATVSFFLFSKVLPQQPYVGSLTTACENTNVSNSLFGYSCNGRDRSCPTFLIFRATSPYKSVSSVATLLSSNPSKLAQVNGVSLSSIFDDKRQVIIPVNCSCTGIYYQHNSTYTIQGGDTYFSVANNTYQGLSTCQASQSQNSYPATKLPVGSEIIVPLRCACPTKQQISAGVKYLLSYLIVSGDIVDSISRRFGVNTDSTLNANGLEEDSTIFPFTTLLVPLQNEPLVSQTITPPPPPPSSTPPPNPEKKKSKTGLSVGIGVPVTVILILGLFLFFFNKKKKGPSEDVIKEESEERYLKREVKTDSILADELLTGVSDLRHSLKVYKFEELQAATNNFGEVCRIQGAVFRGVFEGDIAAIKRIDGDASTEIEIVKKWNHFNLIRLSGVCFHQGYSFLVHEYAQNGSLKDWIYGRDGLYLNWIQRVQIALDVASGLQYLHYYANPPFLHKDIKTSNILLDGVFRAKISNFRLARSVRGKEEEDFVLTRHVAGTRGYLAPEYLENGLISPKLDVYAYGVVILELMAGKEATESMEQALTAKVEHKSQEIAGFMDPHLQSNYPTELASLIMKMVEGCLMKDPSGRPSMDEIVSSLTRMLAVSLAWKSSNTIS</sequence>
<proteinExistence type="predicted"/>
<dbReference type="OrthoDB" id="4062651at2759"/>
<feature type="chain" id="PRO_5023822875" description="Protein kinase domain-containing protein" evidence="12">
    <location>
        <begin position="25"/>
        <end position="620"/>
    </location>
</feature>
<dbReference type="PROSITE" id="PS50011">
    <property type="entry name" value="PROTEIN_KINASE_DOM"/>
    <property type="match status" value="1"/>
</dbReference>
<dbReference type="EMBL" id="LR721782">
    <property type="protein sequence ID" value="VVW26047.1"/>
    <property type="molecule type" value="Genomic_DNA"/>
</dbReference>
<keyword evidence="8 11" id="KW-0472">Membrane</keyword>
<dbReference type="OMA" id="SCAGEYY"/>
<dbReference type="InterPro" id="IPR036779">
    <property type="entry name" value="LysM_dom_sf"/>
</dbReference>